<dbReference type="RefSeq" id="WP_107570551.1">
    <property type="nucleotide sequence ID" value="NZ_PYYB01000003.1"/>
</dbReference>
<feature type="transmembrane region" description="Helical" evidence="1">
    <location>
        <begin position="180"/>
        <end position="201"/>
    </location>
</feature>
<proteinExistence type="predicted"/>
<dbReference type="AlphaFoldDB" id="A0A2T4UDC9"/>
<dbReference type="InterPro" id="IPR036938">
    <property type="entry name" value="PAP2/HPO_sf"/>
</dbReference>
<feature type="transmembrane region" description="Helical" evidence="1">
    <location>
        <begin position="86"/>
        <end position="104"/>
    </location>
</feature>
<dbReference type="SUPFAM" id="SSF48317">
    <property type="entry name" value="Acid phosphatase/Vanadium-dependent haloperoxidase"/>
    <property type="match status" value="1"/>
</dbReference>
<protein>
    <recommendedName>
        <fullName evidence="2">Phosphatidic acid phosphatase type 2/haloperoxidase domain-containing protein</fullName>
    </recommendedName>
</protein>
<keyword evidence="1" id="KW-1133">Transmembrane helix</keyword>
<dbReference type="Pfam" id="PF01569">
    <property type="entry name" value="PAP2"/>
    <property type="match status" value="1"/>
</dbReference>
<accession>A0A2T4UDC9</accession>
<dbReference type="InterPro" id="IPR000326">
    <property type="entry name" value="PAP2/HPO"/>
</dbReference>
<feature type="transmembrane region" description="Helical" evidence="1">
    <location>
        <begin position="153"/>
        <end position="174"/>
    </location>
</feature>
<sequence>MLRRPGPPALGALMCLVGLAVTGAIALLSPRAQFRDSATLQGFVGLNQPEVTPIIDRIAHLADPDAYGLIGFSLALVALARGRVRLAALIPVVLVCAGATTTLLKPLLATERYEDWLGNGQIAAASWPSGHASASMTLGLLAVLAMPPRLRPTAAAAGGAFAICVSYSILALGWHFPSDVIGGFLNAAMWVLLAVTALALAEQRRPERRPRWALVRDGQARPIDAVGPIALGAGAAAMVGAVAFSRPGKVAEYTLTRPTWTAGAIAIAGLAALLAAALARTLGAPVTDAQDQAAASTT</sequence>
<organism evidence="3 4">
    <name type="scientific">Paraconexibacter algicola</name>
    <dbReference type="NCBI Taxonomy" id="2133960"/>
    <lineage>
        <taxon>Bacteria</taxon>
        <taxon>Bacillati</taxon>
        <taxon>Actinomycetota</taxon>
        <taxon>Thermoleophilia</taxon>
        <taxon>Solirubrobacterales</taxon>
        <taxon>Paraconexibacteraceae</taxon>
        <taxon>Paraconexibacter</taxon>
    </lineage>
</organism>
<keyword evidence="4" id="KW-1185">Reference proteome</keyword>
<feature type="transmembrane region" description="Helical" evidence="1">
    <location>
        <begin position="124"/>
        <end position="146"/>
    </location>
</feature>
<gene>
    <name evidence="3" type="ORF">C7Y72_17820</name>
</gene>
<feature type="domain" description="Phosphatidic acid phosphatase type 2/haloperoxidase" evidence="2">
    <location>
        <begin position="84"/>
        <end position="195"/>
    </location>
</feature>
<dbReference type="SMART" id="SM00014">
    <property type="entry name" value="acidPPc"/>
    <property type="match status" value="1"/>
</dbReference>
<feature type="transmembrane region" description="Helical" evidence="1">
    <location>
        <begin position="222"/>
        <end position="244"/>
    </location>
</feature>
<dbReference type="OrthoDB" id="5289372at2"/>
<comment type="caution">
    <text evidence="3">The sequence shown here is derived from an EMBL/GenBank/DDBJ whole genome shotgun (WGS) entry which is preliminary data.</text>
</comment>
<evidence type="ECO:0000313" key="3">
    <source>
        <dbReference type="EMBL" id="PTL55508.1"/>
    </source>
</evidence>
<keyword evidence="1" id="KW-0472">Membrane</keyword>
<dbReference type="Gene3D" id="1.20.144.10">
    <property type="entry name" value="Phosphatidic acid phosphatase type 2/haloperoxidase"/>
    <property type="match status" value="1"/>
</dbReference>
<dbReference type="EMBL" id="PYYB01000003">
    <property type="protein sequence ID" value="PTL55508.1"/>
    <property type="molecule type" value="Genomic_DNA"/>
</dbReference>
<feature type="transmembrane region" description="Helical" evidence="1">
    <location>
        <begin position="259"/>
        <end position="279"/>
    </location>
</feature>
<evidence type="ECO:0000313" key="4">
    <source>
        <dbReference type="Proteomes" id="UP000240739"/>
    </source>
</evidence>
<evidence type="ECO:0000256" key="1">
    <source>
        <dbReference type="SAM" id="Phobius"/>
    </source>
</evidence>
<evidence type="ECO:0000259" key="2">
    <source>
        <dbReference type="SMART" id="SM00014"/>
    </source>
</evidence>
<name>A0A2T4UDC9_9ACTN</name>
<dbReference type="Proteomes" id="UP000240739">
    <property type="component" value="Unassembled WGS sequence"/>
</dbReference>
<keyword evidence="1" id="KW-0812">Transmembrane</keyword>
<reference evidence="3 4" key="1">
    <citation type="submission" date="2018-03" db="EMBL/GenBank/DDBJ databases">
        <title>Aquarubrobacter algicola gen. nov., sp. nov., a novel actinobacterium isolated from shallow eutrophic lake during the end of cyanobacterial harmful algal blooms.</title>
        <authorList>
            <person name="Chun S.J."/>
        </authorList>
    </citation>
    <scope>NUCLEOTIDE SEQUENCE [LARGE SCALE GENOMIC DNA]</scope>
    <source>
        <strain evidence="3 4">Seoho-28</strain>
    </source>
</reference>